<sequence>MIKFILRRLLSTVIVLLVVTFVLYLLLNVALDFFWDLRSSTSPNIEALYESRIRLLDLETPAVVRYFKWLAGASGCLIGQCDLGIAWKSGQEVTYLLQGAIINTIKLITASTIVAIILGIAVGMISAIRQYSGFDYFITFVSFLLYSLPVFWVAVLLKQYGAIEINNFINDPTLNSWWPIIVFCLAMGLFWMGALGGGKKRRIITFVAAALVTFGTIYYILASGWLQQPTIGVVGVIIIGVGAAIVMTFLSTGLKNKRVLYATLTCAVIGALLYMPLQYLFYYQEMNWLWMFGLLVVAIGVAIGVGLAFRGPDPWDTARTTVFTTLIIAVTIFADRVLQGWSEYSNSPAINNRPIATIGASAPNVDGDFWITNLDSFTHLLLPSIALVLISFASYTRYTRGSMLEVMGQDYIRTARAKGLNERTVIMRHALRNALLPLASIIPVDVITMIGGAVITETIFGWNGMGKLFIDSMRQSELDPIMAYILITGILAIIANLVADFLYAVLDPRIRVNA</sequence>
<gene>
    <name evidence="10" type="primary">dppB_1</name>
    <name evidence="9" type="ORF">B8X04_06460</name>
    <name evidence="10" type="ORF">NCTC12391_00916</name>
</gene>
<evidence type="ECO:0000313" key="11">
    <source>
        <dbReference type="Proteomes" id="UP000216867"/>
    </source>
</evidence>
<reference evidence="10 12" key="2">
    <citation type="submission" date="2019-02" db="EMBL/GenBank/DDBJ databases">
        <authorList>
            <consortium name="Pathogen Informatics"/>
        </authorList>
    </citation>
    <scope>NUCLEOTIDE SEQUENCE [LARGE SCALE GENOMIC DNA]</scope>
    <source>
        <strain evidence="10 12">3012STDY7078520</strain>
    </source>
</reference>
<dbReference type="CDD" id="cd06261">
    <property type="entry name" value="TM_PBP2"/>
    <property type="match status" value="1"/>
</dbReference>
<feature type="transmembrane region" description="Helical" evidence="7">
    <location>
        <begin position="377"/>
        <end position="395"/>
    </location>
</feature>
<feature type="transmembrane region" description="Helical" evidence="7">
    <location>
        <begin position="321"/>
        <end position="338"/>
    </location>
</feature>
<dbReference type="EMBL" id="NCWY01000005">
    <property type="protein sequence ID" value="PAK95896.1"/>
    <property type="molecule type" value="Genomic_DNA"/>
</dbReference>
<evidence type="ECO:0000313" key="10">
    <source>
        <dbReference type="EMBL" id="VEW11758.1"/>
    </source>
</evidence>
<dbReference type="Proteomes" id="UP000216867">
    <property type="component" value="Unassembled WGS sequence"/>
</dbReference>
<evidence type="ECO:0000313" key="9">
    <source>
        <dbReference type="EMBL" id="PAK95896.1"/>
    </source>
</evidence>
<feature type="transmembrane region" description="Helical" evidence="7">
    <location>
        <begin position="12"/>
        <end position="35"/>
    </location>
</feature>
<dbReference type="Pfam" id="PF19300">
    <property type="entry name" value="BPD_transp_1_N"/>
    <property type="match status" value="1"/>
</dbReference>
<accession>A0A269ZFZ4</accession>
<evidence type="ECO:0000256" key="5">
    <source>
        <dbReference type="ARBA" id="ARBA00022989"/>
    </source>
</evidence>
<feature type="domain" description="ABC transmembrane type-1" evidence="8">
    <location>
        <begin position="101"/>
        <end position="503"/>
    </location>
</feature>
<evidence type="ECO:0000313" key="12">
    <source>
        <dbReference type="Proteomes" id="UP000386281"/>
    </source>
</evidence>
<feature type="transmembrane region" description="Helical" evidence="7">
    <location>
        <begin position="203"/>
        <end position="225"/>
    </location>
</feature>
<dbReference type="RefSeq" id="WP_095375801.1">
    <property type="nucleotide sequence ID" value="NZ_CAACXN010000014.1"/>
</dbReference>
<dbReference type="SUPFAM" id="SSF161098">
    <property type="entry name" value="MetI-like"/>
    <property type="match status" value="1"/>
</dbReference>
<keyword evidence="4 7" id="KW-0812">Transmembrane</keyword>
<keyword evidence="2 7" id="KW-0813">Transport</keyword>
<dbReference type="InterPro" id="IPR045621">
    <property type="entry name" value="BPD_transp_1_N"/>
</dbReference>
<evidence type="ECO:0000256" key="7">
    <source>
        <dbReference type="RuleBase" id="RU363032"/>
    </source>
</evidence>
<dbReference type="EMBL" id="CAACXN010000014">
    <property type="protein sequence ID" value="VEW11758.1"/>
    <property type="molecule type" value="Genomic_DNA"/>
</dbReference>
<keyword evidence="6 7" id="KW-0472">Membrane</keyword>
<dbReference type="Gene3D" id="1.10.3720.10">
    <property type="entry name" value="MetI-like"/>
    <property type="match status" value="1"/>
</dbReference>
<comment type="similarity">
    <text evidence="7">Belongs to the binding-protein-dependent transport system permease family.</text>
</comment>
<dbReference type="PANTHER" id="PTHR43163:SF6">
    <property type="entry name" value="DIPEPTIDE TRANSPORT SYSTEM PERMEASE PROTEIN DPPB-RELATED"/>
    <property type="match status" value="1"/>
</dbReference>
<evidence type="ECO:0000256" key="2">
    <source>
        <dbReference type="ARBA" id="ARBA00022448"/>
    </source>
</evidence>
<evidence type="ECO:0000256" key="6">
    <source>
        <dbReference type="ARBA" id="ARBA00023136"/>
    </source>
</evidence>
<feature type="transmembrane region" description="Helical" evidence="7">
    <location>
        <begin position="231"/>
        <end position="252"/>
    </location>
</feature>
<organism evidence="9 11">
    <name type="scientific">Brevibacterium casei</name>
    <dbReference type="NCBI Taxonomy" id="33889"/>
    <lineage>
        <taxon>Bacteria</taxon>
        <taxon>Bacillati</taxon>
        <taxon>Actinomycetota</taxon>
        <taxon>Actinomycetes</taxon>
        <taxon>Micrococcales</taxon>
        <taxon>Brevibacteriaceae</taxon>
        <taxon>Brevibacterium</taxon>
    </lineage>
</organism>
<evidence type="ECO:0000256" key="4">
    <source>
        <dbReference type="ARBA" id="ARBA00022692"/>
    </source>
</evidence>
<proteinExistence type="inferred from homology"/>
<dbReference type="PROSITE" id="PS50928">
    <property type="entry name" value="ABC_TM1"/>
    <property type="match status" value="1"/>
</dbReference>
<feature type="transmembrane region" description="Helical" evidence="7">
    <location>
        <begin position="259"/>
        <end position="282"/>
    </location>
</feature>
<name>A0A269ZFZ4_9MICO</name>
<dbReference type="AlphaFoldDB" id="A0A269ZFZ4"/>
<evidence type="ECO:0000259" key="8">
    <source>
        <dbReference type="PROSITE" id="PS50928"/>
    </source>
</evidence>
<dbReference type="PANTHER" id="PTHR43163">
    <property type="entry name" value="DIPEPTIDE TRANSPORT SYSTEM PERMEASE PROTEIN DPPB-RELATED"/>
    <property type="match status" value="1"/>
</dbReference>
<dbReference type="InterPro" id="IPR035906">
    <property type="entry name" value="MetI-like_sf"/>
</dbReference>
<feature type="transmembrane region" description="Helical" evidence="7">
    <location>
        <begin position="177"/>
        <end position="196"/>
    </location>
</feature>
<dbReference type="GO" id="GO:0005886">
    <property type="term" value="C:plasma membrane"/>
    <property type="evidence" value="ECO:0007669"/>
    <property type="project" value="UniProtKB-SubCell"/>
</dbReference>
<feature type="transmembrane region" description="Helical" evidence="7">
    <location>
        <begin position="137"/>
        <end position="157"/>
    </location>
</feature>
<feature type="transmembrane region" description="Helical" evidence="7">
    <location>
        <begin position="288"/>
        <end position="309"/>
    </location>
</feature>
<evidence type="ECO:0000256" key="3">
    <source>
        <dbReference type="ARBA" id="ARBA00022475"/>
    </source>
</evidence>
<evidence type="ECO:0000256" key="1">
    <source>
        <dbReference type="ARBA" id="ARBA00004651"/>
    </source>
</evidence>
<reference evidence="9 11" key="1">
    <citation type="submission" date="2017-04" db="EMBL/GenBank/DDBJ databases">
        <title>Kefir bacterial isolates.</title>
        <authorList>
            <person name="Kim Y."/>
            <person name="Blasche S."/>
            <person name="Patil K.R."/>
        </authorList>
    </citation>
    <scope>NUCLEOTIDE SEQUENCE [LARGE SCALE GENOMIC DNA]</scope>
    <source>
        <strain evidence="9 11">OG2</strain>
    </source>
</reference>
<dbReference type="Proteomes" id="UP000386281">
    <property type="component" value="Unassembled WGS sequence"/>
</dbReference>
<feature type="transmembrane region" description="Helical" evidence="7">
    <location>
        <begin position="435"/>
        <end position="461"/>
    </location>
</feature>
<protein>
    <submittedName>
        <fullName evidence="9">ABC transporter permease</fullName>
    </submittedName>
    <submittedName>
        <fullName evidence="10">Dipeptide transport system permease protein dppB</fullName>
    </submittedName>
</protein>
<dbReference type="GO" id="GO:0055085">
    <property type="term" value="P:transmembrane transport"/>
    <property type="evidence" value="ECO:0007669"/>
    <property type="project" value="InterPro"/>
</dbReference>
<keyword evidence="3" id="KW-1003">Cell membrane</keyword>
<dbReference type="InterPro" id="IPR000515">
    <property type="entry name" value="MetI-like"/>
</dbReference>
<comment type="subcellular location">
    <subcellularLocation>
        <location evidence="1 7">Cell membrane</location>
        <topology evidence="1 7">Multi-pass membrane protein</topology>
    </subcellularLocation>
</comment>
<feature type="transmembrane region" description="Helical" evidence="7">
    <location>
        <begin position="481"/>
        <end position="506"/>
    </location>
</feature>
<keyword evidence="5 7" id="KW-1133">Transmembrane helix</keyword>
<feature type="transmembrane region" description="Helical" evidence="7">
    <location>
        <begin position="105"/>
        <end position="125"/>
    </location>
</feature>
<dbReference type="Pfam" id="PF00528">
    <property type="entry name" value="BPD_transp_1"/>
    <property type="match status" value="1"/>
</dbReference>